<evidence type="ECO:0000313" key="2">
    <source>
        <dbReference type="Proteomes" id="UP000805649"/>
    </source>
</evidence>
<keyword evidence="2" id="KW-1185">Reference proteome</keyword>
<evidence type="ECO:0000313" key="1">
    <source>
        <dbReference type="EMBL" id="KAL0944847.1"/>
    </source>
</evidence>
<sequence>MVPNILPNWARVFLSIATVLSYLPQYHRITEQGTCDGLSLYYVFFMLISATEQISIGFFLNVNGRGLPREDVFVNNPATLGDWCNLAQLAVVWVSVLALFIQCLRYSSFSAEKRAAGCRLLVIYICFLCVSLIPMVVDAIYANSRSERRQYARDAFLFAHYLGFLPVSSILTLAAVIPQAREIRRRQGRPGALSLPSLAAQSVISAILAISWMIRVKYPPYLPSWDGWYRLIGWPVVNNGLSAFVQGALLWRALCSSSNDVQNGEMQPLLVP</sequence>
<dbReference type="EMBL" id="VUJX02000001">
    <property type="protein sequence ID" value="KAL0944847.1"/>
    <property type="molecule type" value="Genomic_DNA"/>
</dbReference>
<protein>
    <submittedName>
        <fullName evidence="1">Uncharacterized protein</fullName>
    </submittedName>
</protein>
<proteinExistence type="predicted"/>
<gene>
    <name evidence="1" type="ORF">CTRU02_202734</name>
</gene>
<comment type="caution">
    <text evidence="1">The sequence shown here is derived from an EMBL/GenBank/DDBJ whole genome shotgun (WGS) entry which is preliminary data.</text>
</comment>
<organism evidence="1 2">
    <name type="scientific">Colletotrichum truncatum</name>
    <name type="common">Anthracnose fungus</name>
    <name type="synonym">Colletotrichum capsici</name>
    <dbReference type="NCBI Taxonomy" id="5467"/>
    <lineage>
        <taxon>Eukaryota</taxon>
        <taxon>Fungi</taxon>
        <taxon>Dikarya</taxon>
        <taxon>Ascomycota</taxon>
        <taxon>Pezizomycotina</taxon>
        <taxon>Sordariomycetes</taxon>
        <taxon>Hypocreomycetidae</taxon>
        <taxon>Glomerellales</taxon>
        <taxon>Glomerellaceae</taxon>
        <taxon>Colletotrichum</taxon>
        <taxon>Colletotrichum truncatum species complex</taxon>
    </lineage>
</organism>
<accession>A0ACC3ZL39</accession>
<dbReference type="Proteomes" id="UP000805649">
    <property type="component" value="Unassembled WGS sequence"/>
</dbReference>
<name>A0ACC3ZL39_COLTU</name>
<reference evidence="1 2" key="1">
    <citation type="journal article" date="2020" name="Phytopathology">
        <title>Genome Sequence Resources of Colletotrichum truncatum, C. plurivorum, C. musicola, and C. sojae: Four Species Pathogenic to Soybean (Glycine max).</title>
        <authorList>
            <person name="Rogerio F."/>
            <person name="Boufleur T.R."/>
            <person name="Ciampi-Guillardi M."/>
            <person name="Sukno S.A."/>
            <person name="Thon M.R."/>
            <person name="Massola Junior N.S."/>
            <person name="Baroncelli R."/>
        </authorList>
    </citation>
    <scope>NUCLEOTIDE SEQUENCE [LARGE SCALE GENOMIC DNA]</scope>
    <source>
        <strain evidence="1 2">CMES1059</strain>
    </source>
</reference>